<name>A0ABN2WQ11_9ACTN</name>
<feature type="transmembrane region" description="Helical" evidence="1">
    <location>
        <begin position="224"/>
        <end position="241"/>
    </location>
</feature>
<feature type="transmembrane region" description="Helical" evidence="1">
    <location>
        <begin position="12"/>
        <end position="35"/>
    </location>
</feature>
<feature type="transmembrane region" description="Helical" evidence="1">
    <location>
        <begin position="349"/>
        <end position="370"/>
    </location>
</feature>
<comment type="caution">
    <text evidence="3">The sequence shown here is derived from an EMBL/GenBank/DDBJ whole genome shotgun (WGS) entry which is preliminary data.</text>
</comment>
<dbReference type="Proteomes" id="UP001501161">
    <property type="component" value="Unassembled WGS sequence"/>
</dbReference>
<keyword evidence="1" id="KW-0472">Membrane</keyword>
<evidence type="ECO:0000256" key="1">
    <source>
        <dbReference type="SAM" id="Phobius"/>
    </source>
</evidence>
<dbReference type="EMBL" id="BAAAMQ010000005">
    <property type="protein sequence ID" value="GAA2096606.1"/>
    <property type="molecule type" value="Genomic_DNA"/>
</dbReference>
<keyword evidence="1" id="KW-1133">Transmembrane helix</keyword>
<organism evidence="3 4">
    <name type="scientific">Nocardioides furvisabuli</name>
    <dbReference type="NCBI Taxonomy" id="375542"/>
    <lineage>
        <taxon>Bacteria</taxon>
        <taxon>Bacillati</taxon>
        <taxon>Actinomycetota</taxon>
        <taxon>Actinomycetes</taxon>
        <taxon>Propionibacteriales</taxon>
        <taxon>Nocardioidaceae</taxon>
        <taxon>Nocardioides</taxon>
    </lineage>
</organism>
<keyword evidence="4" id="KW-1185">Reference proteome</keyword>
<protein>
    <recommendedName>
        <fullName evidence="2">DUF7657 domain-containing protein</fullName>
    </recommendedName>
</protein>
<evidence type="ECO:0000313" key="4">
    <source>
        <dbReference type="Proteomes" id="UP001501161"/>
    </source>
</evidence>
<accession>A0ABN2WQ11</accession>
<feature type="transmembrane region" description="Helical" evidence="1">
    <location>
        <begin position="446"/>
        <end position="462"/>
    </location>
</feature>
<feature type="transmembrane region" description="Helical" evidence="1">
    <location>
        <begin position="322"/>
        <end position="340"/>
    </location>
</feature>
<keyword evidence="1" id="KW-0812">Transmembrane</keyword>
<feature type="transmembrane region" description="Helical" evidence="1">
    <location>
        <begin position="414"/>
        <end position="434"/>
    </location>
</feature>
<evidence type="ECO:0000259" key="2">
    <source>
        <dbReference type="Pfam" id="PF24677"/>
    </source>
</evidence>
<evidence type="ECO:0000313" key="3">
    <source>
        <dbReference type="EMBL" id="GAA2096606.1"/>
    </source>
</evidence>
<reference evidence="3 4" key="1">
    <citation type="journal article" date="2019" name="Int. J. Syst. Evol. Microbiol.">
        <title>The Global Catalogue of Microorganisms (GCM) 10K type strain sequencing project: providing services to taxonomists for standard genome sequencing and annotation.</title>
        <authorList>
            <consortium name="The Broad Institute Genomics Platform"/>
            <consortium name="The Broad Institute Genome Sequencing Center for Infectious Disease"/>
            <person name="Wu L."/>
            <person name="Ma J."/>
        </authorList>
    </citation>
    <scope>NUCLEOTIDE SEQUENCE [LARGE SCALE GENOMIC DNA]</scope>
    <source>
        <strain evidence="3 4">JCM 13813</strain>
    </source>
</reference>
<feature type="transmembrane region" description="Helical" evidence="1">
    <location>
        <begin position="121"/>
        <end position="142"/>
    </location>
</feature>
<feature type="transmembrane region" description="Helical" evidence="1">
    <location>
        <begin position="390"/>
        <end position="407"/>
    </location>
</feature>
<gene>
    <name evidence="3" type="ORF">GCM10009726_04630</name>
</gene>
<feature type="transmembrane region" description="Helical" evidence="1">
    <location>
        <begin position="469"/>
        <end position="492"/>
    </location>
</feature>
<feature type="domain" description="DUF7657" evidence="2">
    <location>
        <begin position="12"/>
        <end position="403"/>
    </location>
</feature>
<dbReference type="Pfam" id="PF24677">
    <property type="entry name" value="DUF7657"/>
    <property type="match status" value="1"/>
</dbReference>
<proteinExistence type="predicted"/>
<feature type="transmembrane region" description="Helical" evidence="1">
    <location>
        <begin position="151"/>
        <end position="170"/>
    </location>
</feature>
<sequence length="640" mass="67917">MRPVRDRLREARWSVIVPVLVYLALALTGASYSSIGIDQLREKPGEPSGVMLGTPLSERSDEWATSTPGLLRVMTTGSTDDLNPLTADEQFLNQLPSGPVSTVVLLDRWALQLGPWLPDHVLYSATLWLPMLLLTLSVPAWFRRITASSRVGWFAVALLVLSPLAAWWSFGPIATLGPLFVGCTALMKAQAAAVDRRTVPAIVWGALSTLFLARTLYAYPPWSVVLDTAVLATTVAFLLVPRVGRGRTIAVVGATGVATVAAIGAVVLENRATLTVLAETVYPGLRRSDGTPSALPEIFAAPVLGVLSDHPVIAASNASETSASFGVTLVWVAILAAAAWRPAPREHRVAIFVLGAMTAVWFAWSTLALGSLASSIPLLNQVPQARAADVVGMLGVLLLCLVLPLLPDLGARRAAVASALATGATTAYAGSLLRLASIPTLTLTEIYVSSTVVALAVLAITLRPRRPYGYVVAVAGAALLVWNVNPILFGLADLRGSAAADQLLEDAPTIRDDGGLWASDAYAVDSLLASSGVPSLSGRQLAGPERDAWTELAPDADESIWNRGGAFVWFQWQDKPGIAMENPGPDVILVRASPCTLAERVPALRTIVSARDLDMQCLEEVRRFDWGGASRIVYDIKDGS</sequence>
<feature type="transmembrane region" description="Helical" evidence="1">
    <location>
        <begin position="248"/>
        <end position="268"/>
    </location>
</feature>
<dbReference type="InterPro" id="IPR056074">
    <property type="entry name" value="DUF7657"/>
</dbReference>